<dbReference type="EMBL" id="LATL02000323">
    <property type="protein sequence ID" value="KKD35793.1"/>
    <property type="molecule type" value="Genomic_DNA"/>
</dbReference>
<dbReference type="AlphaFoldDB" id="A0A0F5YAP1"/>
<name>A0A0F5YAP1_9CYAN</name>
<keyword evidence="1" id="KW-1133">Transmembrane helix</keyword>
<proteinExistence type="predicted"/>
<dbReference type="Proteomes" id="UP000033607">
    <property type="component" value="Unassembled WGS sequence"/>
</dbReference>
<evidence type="ECO:0000313" key="2">
    <source>
        <dbReference type="EMBL" id="KKD35793.1"/>
    </source>
</evidence>
<dbReference type="OrthoDB" id="6385276at2"/>
<protein>
    <submittedName>
        <fullName evidence="2">Uncharacterized protein</fullName>
    </submittedName>
</protein>
<reference evidence="2 3" key="1">
    <citation type="submission" date="2015-06" db="EMBL/GenBank/DDBJ databases">
        <title>Draft genome assembly of filamentous brackish cyanobacterium Limnoraphis robusta strain CS-951.</title>
        <authorList>
            <person name="Willis A."/>
            <person name="Parks M."/>
            <person name="Burford M.A."/>
        </authorList>
    </citation>
    <scope>NUCLEOTIDE SEQUENCE [LARGE SCALE GENOMIC DNA]</scope>
    <source>
        <strain evidence="2 3">CS-951</strain>
    </source>
</reference>
<keyword evidence="1" id="KW-0472">Membrane</keyword>
<evidence type="ECO:0000313" key="3">
    <source>
        <dbReference type="Proteomes" id="UP000033607"/>
    </source>
</evidence>
<comment type="caution">
    <text evidence="2">The sequence shown here is derived from an EMBL/GenBank/DDBJ whole genome shotgun (WGS) entry which is preliminary data.</text>
</comment>
<feature type="transmembrane region" description="Helical" evidence="1">
    <location>
        <begin position="6"/>
        <end position="24"/>
    </location>
</feature>
<organism evidence="2 3">
    <name type="scientific">Limnoraphis robusta CS-951</name>
    <dbReference type="NCBI Taxonomy" id="1637645"/>
    <lineage>
        <taxon>Bacteria</taxon>
        <taxon>Bacillati</taxon>
        <taxon>Cyanobacteriota</taxon>
        <taxon>Cyanophyceae</taxon>
        <taxon>Oscillatoriophycideae</taxon>
        <taxon>Oscillatoriales</taxon>
        <taxon>Sirenicapillariaceae</taxon>
        <taxon>Limnoraphis</taxon>
    </lineage>
</organism>
<keyword evidence="1" id="KW-0812">Transmembrane</keyword>
<accession>A0A0F5YAP1</accession>
<evidence type="ECO:0000256" key="1">
    <source>
        <dbReference type="SAM" id="Phobius"/>
    </source>
</evidence>
<gene>
    <name evidence="2" type="ORF">WN50_23310</name>
</gene>
<dbReference type="RefSeq" id="WP_046280994.1">
    <property type="nucleotide sequence ID" value="NZ_LATL02000323.1"/>
</dbReference>
<sequence>MSAKYWITIVMAIAMIVTGNRLGLTHESQGNHPHEPMEIPEGQPVPTVDLVVHPDNVRGWNLEVKVSNFRFAPEQASREARPGEGHAHLYVNGEKITRIYGNWYYLSTLKPGQNQLRVSLSTNDHQDLVHQGQAIEDVEMIQVEAEAN</sequence>